<evidence type="ECO:0000256" key="1">
    <source>
        <dbReference type="SAM" id="MobiDB-lite"/>
    </source>
</evidence>
<dbReference type="AlphaFoldDB" id="A0A840D145"/>
<organism evidence="2 3">
    <name type="scientific">Bacteroides reticulotermitis</name>
    <dbReference type="NCBI Taxonomy" id="1133319"/>
    <lineage>
        <taxon>Bacteria</taxon>
        <taxon>Pseudomonadati</taxon>
        <taxon>Bacteroidota</taxon>
        <taxon>Bacteroidia</taxon>
        <taxon>Bacteroidales</taxon>
        <taxon>Bacteroidaceae</taxon>
        <taxon>Bacteroides</taxon>
    </lineage>
</organism>
<sequence>MLILIFLSGVGIATYGLFLIRPDIFAVVGKYEYVPFGVITYPDAPVQAKERNSPLPADRAGKDRGGIV</sequence>
<proteinExistence type="predicted"/>
<protein>
    <submittedName>
        <fullName evidence="2">Uncharacterized protein</fullName>
    </submittedName>
</protein>
<name>A0A840D145_9BACE</name>
<keyword evidence="3" id="KW-1185">Reference proteome</keyword>
<dbReference type="Proteomes" id="UP000560658">
    <property type="component" value="Unassembled WGS sequence"/>
</dbReference>
<accession>A0A840D145</accession>
<evidence type="ECO:0000313" key="3">
    <source>
        <dbReference type="Proteomes" id="UP000560658"/>
    </source>
</evidence>
<comment type="caution">
    <text evidence="2">The sequence shown here is derived from an EMBL/GenBank/DDBJ whole genome shotgun (WGS) entry which is preliminary data.</text>
</comment>
<gene>
    <name evidence="2" type="ORF">GGR06_003998</name>
</gene>
<feature type="compositionally biased region" description="Basic and acidic residues" evidence="1">
    <location>
        <begin position="59"/>
        <end position="68"/>
    </location>
</feature>
<feature type="region of interest" description="Disordered" evidence="1">
    <location>
        <begin position="48"/>
        <end position="68"/>
    </location>
</feature>
<dbReference type="EMBL" id="JACIER010000024">
    <property type="protein sequence ID" value="MBB4046167.1"/>
    <property type="molecule type" value="Genomic_DNA"/>
</dbReference>
<evidence type="ECO:0000313" key="2">
    <source>
        <dbReference type="EMBL" id="MBB4046167.1"/>
    </source>
</evidence>
<reference evidence="2" key="1">
    <citation type="submission" date="2020-08" db="EMBL/GenBank/DDBJ databases">
        <title>Genomic Encyclopedia of Type Strains, Phase IV (KMG-IV): sequencing the most valuable type-strain genomes for metagenomic binning, comparative biology and taxonomic classification.</title>
        <authorList>
            <person name="Goeker M."/>
        </authorList>
    </citation>
    <scope>NUCLEOTIDE SEQUENCE [LARGE SCALE GENOMIC DNA]</scope>
    <source>
        <strain evidence="2">DSM 105720</strain>
    </source>
</reference>